<dbReference type="InterPro" id="IPR018306">
    <property type="entry name" value="Phage_T5_Orf172_DNA-bd"/>
</dbReference>
<evidence type="ECO:0000313" key="4">
    <source>
        <dbReference type="EMBL" id="QDU91113.1"/>
    </source>
</evidence>
<feature type="region of interest" description="Disordered" evidence="2">
    <location>
        <begin position="305"/>
        <end position="329"/>
    </location>
</feature>
<evidence type="ECO:0000256" key="2">
    <source>
        <dbReference type="SAM" id="MobiDB-lite"/>
    </source>
</evidence>
<gene>
    <name evidence="4" type="ORF">Pla175_45310</name>
</gene>
<dbReference type="Pfam" id="PF13455">
    <property type="entry name" value="MUG113"/>
    <property type="match status" value="1"/>
</dbReference>
<dbReference type="KEGG" id="pnd:Pla175_45310"/>
<name>A0A518DI04_9BACT</name>
<protein>
    <recommendedName>
        <fullName evidence="3">Bacteriophage T5 Orf172 DNA-binding domain-containing protein</fullName>
    </recommendedName>
</protein>
<dbReference type="SMART" id="SM00974">
    <property type="entry name" value="T5orf172"/>
    <property type="match status" value="1"/>
</dbReference>
<evidence type="ECO:0000259" key="3">
    <source>
        <dbReference type="SMART" id="SM00974"/>
    </source>
</evidence>
<keyword evidence="1" id="KW-0175">Coiled coil</keyword>
<accession>A0A518DI04</accession>
<dbReference type="InterPro" id="IPR025280">
    <property type="entry name" value="SNIPE"/>
</dbReference>
<dbReference type="RefSeq" id="WP_145290915.1">
    <property type="nucleotide sequence ID" value="NZ_CP036291.1"/>
</dbReference>
<sequence length="539" mass="61237">MLTTLSVACAILLAVVAGLTFLTLSARRSLSHFAAISDVEAYRDECQSQAETAVQQQLAAQAALQQSQATVSELQTTITNYRQAVGDFKSVHELRSQLKTLRAFYEGCKTLQELTAKIEYHKNLGDQYVQDITSLGFVADQARKAGNLSEQVKSLKETIARLRQEVEVVEEQKTLQEFGFYRSKYDFENSDRFKQRLDRIRSDQKAMIKAESAASCATEWTVEGSKTKGRKMVKDKIKLLLRAFNGECDAAISKVKYNNATALEKRINTSFVQINKMGEVNQVTLSPEYLNLKLQELFLSHEYREKQEQEKEEQRQIRRQMDEEKKVEAEIDRARKEAERDEATKRTALERARAELFAREGANAAKLEELVAKLESELSEAIDRKAKAIARAQLTRSGHVYVLSNIGSFGENVFKIGMTRRLEPQERVKELGSASVPFMFDVHAMIYSEDAPDLETRLHRRFADRRVNLVNHRKEFFNVTLEEIRVAVAENHGEVTFMLDCDAEEYSKTRSLLAEREYATGSGASLPNTFRPRIASVGV</sequence>
<dbReference type="Proteomes" id="UP000317429">
    <property type="component" value="Chromosome"/>
</dbReference>
<keyword evidence="5" id="KW-1185">Reference proteome</keyword>
<proteinExistence type="predicted"/>
<dbReference type="Pfam" id="PF13250">
    <property type="entry name" value="SNIPE"/>
    <property type="match status" value="1"/>
</dbReference>
<evidence type="ECO:0000256" key="1">
    <source>
        <dbReference type="SAM" id="Coils"/>
    </source>
</evidence>
<feature type="domain" description="Bacteriophage T5 Orf172 DNA-binding" evidence="3">
    <location>
        <begin position="408"/>
        <end position="491"/>
    </location>
</feature>
<dbReference type="OrthoDB" id="9811665at2"/>
<reference evidence="4 5" key="1">
    <citation type="submission" date="2019-02" db="EMBL/GenBank/DDBJ databases">
        <title>Deep-cultivation of Planctomycetes and their phenomic and genomic characterization uncovers novel biology.</title>
        <authorList>
            <person name="Wiegand S."/>
            <person name="Jogler M."/>
            <person name="Boedeker C."/>
            <person name="Pinto D."/>
            <person name="Vollmers J."/>
            <person name="Rivas-Marin E."/>
            <person name="Kohn T."/>
            <person name="Peeters S.H."/>
            <person name="Heuer A."/>
            <person name="Rast P."/>
            <person name="Oberbeckmann S."/>
            <person name="Bunk B."/>
            <person name="Jeske O."/>
            <person name="Meyerdierks A."/>
            <person name="Storesund J.E."/>
            <person name="Kallscheuer N."/>
            <person name="Luecker S."/>
            <person name="Lage O.M."/>
            <person name="Pohl T."/>
            <person name="Merkel B.J."/>
            <person name="Hornburger P."/>
            <person name="Mueller R.-W."/>
            <person name="Bruemmer F."/>
            <person name="Labrenz M."/>
            <person name="Spormann A.M."/>
            <person name="Op den Camp H."/>
            <person name="Overmann J."/>
            <person name="Amann R."/>
            <person name="Jetten M.S.M."/>
            <person name="Mascher T."/>
            <person name="Medema M.H."/>
            <person name="Devos D.P."/>
            <person name="Kaster A.-K."/>
            <person name="Ovreas L."/>
            <person name="Rohde M."/>
            <person name="Galperin M.Y."/>
            <person name="Jogler C."/>
        </authorList>
    </citation>
    <scope>NUCLEOTIDE SEQUENCE [LARGE SCALE GENOMIC DNA]</scope>
    <source>
        <strain evidence="4 5">Pla175</strain>
    </source>
</reference>
<evidence type="ECO:0000313" key="5">
    <source>
        <dbReference type="Proteomes" id="UP000317429"/>
    </source>
</evidence>
<dbReference type="EMBL" id="CP036291">
    <property type="protein sequence ID" value="QDU91113.1"/>
    <property type="molecule type" value="Genomic_DNA"/>
</dbReference>
<organism evidence="4 5">
    <name type="scientific">Pirellulimonas nuda</name>
    <dbReference type="NCBI Taxonomy" id="2528009"/>
    <lineage>
        <taxon>Bacteria</taxon>
        <taxon>Pseudomonadati</taxon>
        <taxon>Planctomycetota</taxon>
        <taxon>Planctomycetia</taxon>
        <taxon>Pirellulales</taxon>
        <taxon>Lacipirellulaceae</taxon>
        <taxon>Pirellulimonas</taxon>
    </lineage>
</organism>
<feature type="coiled-coil region" evidence="1">
    <location>
        <begin position="138"/>
        <end position="172"/>
    </location>
</feature>
<dbReference type="AlphaFoldDB" id="A0A518DI04"/>